<dbReference type="Proteomes" id="UP000187209">
    <property type="component" value="Unassembled WGS sequence"/>
</dbReference>
<dbReference type="PROSITE" id="PS50005">
    <property type="entry name" value="TPR"/>
    <property type="match status" value="1"/>
</dbReference>
<dbReference type="SUPFAM" id="SSF48452">
    <property type="entry name" value="TPR-like"/>
    <property type="match status" value="5"/>
</dbReference>
<dbReference type="OrthoDB" id="292471at2759"/>
<sequence length="1017" mass="118563">MIRTLNKNVFDCRKHGSSFELKNRFKMPAKKAKVLVSAAVKCSLTPTFKKKFIKQQPGHSRGNSETPSCLYKNNEKMIFSVKNSVKTSCEKLHIPDIRKKIFKKTRISMSPRFEHSEFLKSLERSPDRSVQNSHDKLSLKNGSQAFFSVKSEINQQNYLKALGILEKSYKEENSQEFLYLRSICYLNLNNYEKALQDFLNIKAKKMLLRPAVFLGMFKCYEQTGKDEEAIKSLNLCLKYFPDNLQAYFFRGKYLFEHKMLDKAIRDLKKVKSNEAFWFLFLCWKKKSNYENAMKYLKKYGRGDYTNHKYLQELGKLEYKLKDYESSLKSLYCALYIDPENTETQYYIGKNKLLLNHYEDCELFLEKAAQDISNQILSSKAVYKLAFLKQKQSDFYGSYNTLYRISLSLKSFTKKCLSKYIEATYRVIQNNFIEAIDLFTELINLKSKYPALFTCLVLRAFSYFSSNCFDEAIDDYQEARMIEELDNSSEFNYRMAQAMKKYTDKNYAEALEMLESGFYDNFLNPMSSILRVRCKIFSQISPEYSFPDALTEIYKIKILKIDSEIYHLKALLNYFSNCFDECLENINKCISHSEKNLCSMFALRGFCYIKLKIYHEAYNNFNMAININGDIENMYAYRGMCAFFTGNDTLAIDDFLYISHSKDPNGFMLSIYLLIVSGGIKDALVLLDRVDNEFENRLLRAHCYLLTEKYSECLKVLCSLDLAEEIKNDIFTVESLSNNMIKSQGPGALFTLKYSFWYHAIDCFYHKDYTSALSLLEQTLQNIQNNQNDISFQDNLIIEEEHCEISYNIGIINLMINTNDSLKKACDIFLELTFIIEEDHSAKLNLLCSIIQIMLGNKESAEMYLQKVAKNSPDVYSSFIKSEDMQILPLNTGNQFSNNFPICELSEYPNVKIRPAFRLPRLQPPLEILDTYDLLLYLIENEGMGVRPEVPWLSKVKDNYKFTDNLLEDIEECKSEKKIHSSVVYASQALCRDKLSFVLNDPSSKVHLQALINKLQKV</sequence>
<evidence type="ECO:0000256" key="2">
    <source>
        <dbReference type="ARBA" id="ARBA00022803"/>
    </source>
</evidence>
<dbReference type="PANTHER" id="PTHR44858">
    <property type="entry name" value="TETRATRICOPEPTIDE REPEAT PROTEIN 6"/>
    <property type="match status" value="1"/>
</dbReference>
<accession>A0A1R2BX98</accession>
<feature type="repeat" description="TPR" evidence="3">
    <location>
        <begin position="307"/>
        <end position="340"/>
    </location>
</feature>
<dbReference type="AlphaFoldDB" id="A0A1R2BX98"/>
<comment type="caution">
    <text evidence="4">The sequence shown here is derived from an EMBL/GenBank/DDBJ whole genome shotgun (WGS) entry which is preliminary data.</text>
</comment>
<gene>
    <name evidence="4" type="ORF">SteCoe_18120</name>
</gene>
<name>A0A1R2BX98_9CILI</name>
<dbReference type="PANTHER" id="PTHR44858:SF1">
    <property type="entry name" value="UDP-N-ACETYLGLUCOSAMINE--PEPTIDE N-ACETYLGLUCOSAMINYLTRANSFERASE SPINDLY-RELATED"/>
    <property type="match status" value="1"/>
</dbReference>
<proteinExistence type="predicted"/>
<keyword evidence="1" id="KW-0677">Repeat</keyword>
<dbReference type="EMBL" id="MPUH01000381">
    <property type="protein sequence ID" value="OMJ81442.1"/>
    <property type="molecule type" value="Genomic_DNA"/>
</dbReference>
<dbReference type="InterPro" id="IPR019734">
    <property type="entry name" value="TPR_rpt"/>
</dbReference>
<organism evidence="4 5">
    <name type="scientific">Stentor coeruleus</name>
    <dbReference type="NCBI Taxonomy" id="5963"/>
    <lineage>
        <taxon>Eukaryota</taxon>
        <taxon>Sar</taxon>
        <taxon>Alveolata</taxon>
        <taxon>Ciliophora</taxon>
        <taxon>Postciliodesmatophora</taxon>
        <taxon>Heterotrichea</taxon>
        <taxon>Heterotrichida</taxon>
        <taxon>Stentoridae</taxon>
        <taxon>Stentor</taxon>
    </lineage>
</organism>
<evidence type="ECO:0000256" key="3">
    <source>
        <dbReference type="PROSITE-ProRule" id="PRU00339"/>
    </source>
</evidence>
<dbReference type="SMART" id="SM00028">
    <property type="entry name" value="TPR"/>
    <property type="match status" value="8"/>
</dbReference>
<dbReference type="InterPro" id="IPR050498">
    <property type="entry name" value="Ycf3"/>
</dbReference>
<dbReference type="Gene3D" id="1.25.40.10">
    <property type="entry name" value="Tetratricopeptide repeat domain"/>
    <property type="match status" value="6"/>
</dbReference>
<keyword evidence="5" id="KW-1185">Reference proteome</keyword>
<evidence type="ECO:0000313" key="4">
    <source>
        <dbReference type="EMBL" id="OMJ81442.1"/>
    </source>
</evidence>
<dbReference type="InterPro" id="IPR011990">
    <property type="entry name" value="TPR-like_helical_dom_sf"/>
</dbReference>
<protein>
    <submittedName>
        <fullName evidence="4">Uncharacterized protein</fullName>
    </submittedName>
</protein>
<reference evidence="4 5" key="1">
    <citation type="submission" date="2016-11" db="EMBL/GenBank/DDBJ databases">
        <title>The macronuclear genome of Stentor coeruleus: a giant cell with tiny introns.</title>
        <authorList>
            <person name="Slabodnick M."/>
            <person name="Ruby J.G."/>
            <person name="Reiff S.B."/>
            <person name="Swart E.C."/>
            <person name="Gosai S."/>
            <person name="Prabakaran S."/>
            <person name="Witkowska E."/>
            <person name="Larue G.E."/>
            <person name="Fisher S."/>
            <person name="Freeman R.M."/>
            <person name="Gunawardena J."/>
            <person name="Chu W."/>
            <person name="Stover N.A."/>
            <person name="Gregory B.D."/>
            <person name="Nowacki M."/>
            <person name="Derisi J."/>
            <person name="Roy S.W."/>
            <person name="Marshall W.F."/>
            <person name="Sood P."/>
        </authorList>
    </citation>
    <scope>NUCLEOTIDE SEQUENCE [LARGE SCALE GENOMIC DNA]</scope>
    <source>
        <strain evidence="4">WM001</strain>
    </source>
</reference>
<evidence type="ECO:0000256" key="1">
    <source>
        <dbReference type="ARBA" id="ARBA00022737"/>
    </source>
</evidence>
<keyword evidence="2 3" id="KW-0802">TPR repeat</keyword>
<evidence type="ECO:0000313" key="5">
    <source>
        <dbReference type="Proteomes" id="UP000187209"/>
    </source>
</evidence>